<name>A0A841I589_9DEIO</name>
<dbReference type="InterPro" id="IPR012938">
    <property type="entry name" value="Glc/Sorbosone_DH"/>
</dbReference>
<dbReference type="PANTHER" id="PTHR19328:SF13">
    <property type="entry name" value="HIPL1 PROTEIN"/>
    <property type="match status" value="1"/>
</dbReference>
<accession>A0A841I589</accession>
<organism evidence="3 4">
    <name type="scientific">Deinobacterium chartae</name>
    <dbReference type="NCBI Taxonomy" id="521158"/>
    <lineage>
        <taxon>Bacteria</taxon>
        <taxon>Thermotogati</taxon>
        <taxon>Deinococcota</taxon>
        <taxon>Deinococci</taxon>
        <taxon>Deinococcales</taxon>
        <taxon>Deinococcaceae</taxon>
        <taxon>Deinobacterium</taxon>
    </lineage>
</organism>
<feature type="chain" id="PRO_5032783272" evidence="1">
    <location>
        <begin position="18"/>
        <end position="334"/>
    </location>
</feature>
<reference evidence="3 4" key="1">
    <citation type="submission" date="2020-08" db="EMBL/GenBank/DDBJ databases">
        <title>Genomic Encyclopedia of Type Strains, Phase IV (KMG-IV): sequencing the most valuable type-strain genomes for metagenomic binning, comparative biology and taxonomic classification.</title>
        <authorList>
            <person name="Goeker M."/>
        </authorList>
    </citation>
    <scope>NUCLEOTIDE SEQUENCE [LARGE SCALE GENOMIC DNA]</scope>
    <source>
        <strain evidence="3 4">DSM 21458</strain>
    </source>
</reference>
<proteinExistence type="predicted"/>
<dbReference type="SUPFAM" id="SSF50952">
    <property type="entry name" value="Soluble quinoprotein glucose dehydrogenase"/>
    <property type="match status" value="1"/>
</dbReference>
<dbReference type="PANTHER" id="PTHR19328">
    <property type="entry name" value="HEDGEHOG-INTERACTING PROTEIN"/>
    <property type="match status" value="1"/>
</dbReference>
<dbReference type="Proteomes" id="UP000569951">
    <property type="component" value="Unassembled WGS sequence"/>
</dbReference>
<gene>
    <name evidence="3" type="ORF">HNR42_002548</name>
</gene>
<keyword evidence="1" id="KW-0732">Signal</keyword>
<dbReference type="Pfam" id="PF07995">
    <property type="entry name" value="GSDH"/>
    <property type="match status" value="1"/>
</dbReference>
<comment type="caution">
    <text evidence="3">The sequence shown here is derived from an EMBL/GenBank/DDBJ whole genome shotgun (WGS) entry which is preliminary data.</text>
</comment>
<keyword evidence="4" id="KW-1185">Reference proteome</keyword>
<sequence length="334" mass="35798">MKKLVLLAALAAFSAQAQQARTLISGLEVPWDLTFAPDGALYFTERGGRVSRYQDGKRTTLARLEVRSGGEAGLMGLALEPDFPKTPHIYLCYSYSEGGAKNKISRFTLSGNRLGSERTLLANLPGGAIHNGCRLTFGPDGKLYATTGDAGNAALAQQRGSLGGKILRLNKDGSVPDDNPFKGSPVYSLGHRNPQGLIFVGNRLYSTEHGPGDNDEVNRIQAGKNYGWPEVGGTRSTARFTGALKSYSPTLAVSGLDALNNGDLILTSLKAGQLRRLRLEGDRVVSDRLLVNGQYGRLRDVAVGPDGKLYVATSNRDGRGTPRGQDDRILVIEP</sequence>
<dbReference type="Gene3D" id="2.120.10.30">
    <property type="entry name" value="TolB, C-terminal domain"/>
    <property type="match status" value="1"/>
</dbReference>
<dbReference type="EMBL" id="JACHHG010000009">
    <property type="protein sequence ID" value="MBB6099112.1"/>
    <property type="molecule type" value="Genomic_DNA"/>
</dbReference>
<dbReference type="InterPro" id="IPR011041">
    <property type="entry name" value="Quinoprot_gluc/sorb_DH_b-prop"/>
</dbReference>
<feature type="domain" description="Glucose/Sorbosone dehydrogenase" evidence="2">
    <location>
        <begin position="27"/>
        <end position="319"/>
    </location>
</feature>
<protein>
    <submittedName>
        <fullName evidence="3">Glucose/arabinose dehydrogenase</fullName>
    </submittedName>
</protein>
<evidence type="ECO:0000313" key="3">
    <source>
        <dbReference type="EMBL" id="MBB6099112.1"/>
    </source>
</evidence>
<dbReference type="AlphaFoldDB" id="A0A841I589"/>
<dbReference type="InterPro" id="IPR011042">
    <property type="entry name" value="6-blade_b-propeller_TolB-like"/>
</dbReference>
<evidence type="ECO:0000259" key="2">
    <source>
        <dbReference type="Pfam" id="PF07995"/>
    </source>
</evidence>
<evidence type="ECO:0000256" key="1">
    <source>
        <dbReference type="SAM" id="SignalP"/>
    </source>
</evidence>
<dbReference type="RefSeq" id="WP_183987864.1">
    <property type="nucleotide sequence ID" value="NZ_JACHHG010000009.1"/>
</dbReference>
<feature type="signal peptide" evidence="1">
    <location>
        <begin position="1"/>
        <end position="17"/>
    </location>
</feature>
<evidence type="ECO:0000313" key="4">
    <source>
        <dbReference type="Proteomes" id="UP000569951"/>
    </source>
</evidence>